<feature type="signal peptide" evidence="2">
    <location>
        <begin position="1"/>
        <end position="19"/>
    </location>
</feature>
<keyword evidence="4" id="KW-1185">Reference proteome</keyword>
<accession>A0ABN1A5R6</accession>
<feature type="compositionally biased region" description="Acidic residues" evidence="1">
    <location>
        <begin position="22"/>
        <end position="61"/>
    </location>
</feature>
<dbReference type="Proteomes" id="UP001500740">
    <property type="component" value="Unassembled WGS sequence"/>
</dbReference>
<evidence type="ECO:0000313" key="3">
    <source>
        <dbReference type="EMBL" id="GAA0468211.1"/>
    </source>
</evidence>
<reference evidence="3 4" key="1">
    <citation type="journal article" date="2019" name="Int. J. Syst. Evol. Microbiol.">
        <title>The Global Catalogue of Microorganisms (GCM) 10K type strain sequencing project: providing services to taxonomists for standard genome sequencing and annotation.</title>
        <authorList>
            <consortium name="The Broad Institute Genomics Platform"/>
            <consortium name="The Broad Institute Genome Sequencing Center for Infectious Disease"/>
            <person name="Wu L."/>
            <person name="Ma J."/>
        </authorList>
    </citation>
    <scope>NUCLEOTIDE SEQUENCE [LARGE SCALE GENOMIC DNA]</scope>
    <source>
        <strain evidence="3 4">JCM 14193</strain>
    </source>
</reference>
<keyword evidence="2" id="KW-0732">Signal</keyword>
<name>A0ABN1A5R6_9BACI</name>
<dbReference type="RefSeq" id="WP_343784068.1">
    <property type="nucleotide sequence ID" value="NZ_BAAACZ010000021.1"/>
</dbReference>
<evidence type="ECO:0008006" key="5">
    <source>
        <dbReference type="Google" id="ProtNLM"/>
    </source>
</evidence>
<sequence>MKKYLAFLLVAIMILAACNGETGEENETEEPEENGEETEEVEENDEEESEESVSEGSVEDEALSVVRSYSDVIGEIYEPGADADFESVDELADYLVENAPITEGQASEIAGIALEGDEGSLTWAELDRALTLEEDQASSFDTIELMEDNIQVSKTISGDVEENRGHYVYNVVNVDGEWLFDNFHFGYLDGEHPDDQEEEEEEE</sequence>
<organism evidence="3 4">
    <name type="scientific">Alkalibacillus silvisoli</name>
    <dbReference type="NCBI Taxonomy" id="392823"/>
    <lineage>
        <taxon>Bacteria</taxon>
        <taxon>Bacillati</taxon>
        <taxon>Bacillota</taxon>
        <taxon>Bacilli</taxon>
        <taxon>Bacillales</taxon>
        <taxon>Bacillaceae</taxon>
        <taxon>Alkalibacillus</taxon>
    </lineage>
</organism>
<evidence type="ECO:0000256" key="2">
    <source>
        <dbReference type="SAM" id="SignalP"/>
    </source>
</evidence>
<evidence type="ECO:0000256" key="1">
    <source>
        <dbReference type="SAM" id="MobiDB-lite"/>
    </source>
</evidence>
<feature type="chain" id="PRO_5047244309" description="DUF4878 domain-containing protein" evidence="2">
    <location>
        <begin position="20"/>
        <end position="203"/>
    </location>
</feature>
<comment type="caution">
    <text evidence="3">The sequence shown here is derived from an EMBL/GenBank/DDBJ whole genome shotgun (WGS) entry which is preliminary data.</text>
</comment>
<dbReference type="EMBL" id="BAAACZ010000021">
    <property type="protein sequence ID" value="GAA0468211.1"/>
    <property type="molecule type" value="Genomic_DNA"/>
</dbReference>
<gene>
    <name evidence="3" type="ORF">GCM10008935_25140</name>
</gene>
<evidence type="ECO:0000313" key="4">
    <source>
        <dbReference type="Proteomes" id="UP001500740"/>
    </source>
</evidence>
<proteinExistence type="predicted"/>
<protein>
    <recommendedName>
        <fullName evidence="5">DUF4878 domain-containing protein</fullName>
    </recommendedName>
</protein>
<dbReference type="PROSITE" id="PS51257">
    <property type="entry name" value="PROKAR_LIPOPROTEIN"/>
    <property type="match status" value="1"/>
</dbReference>
<feature type="region of interest" description="Disordered" evidence="1">
    <location>
        <begin position="20"/>
        <end position="61"/>
    </location>
</feature>